<organism evidence="5 6">
    <name type="scientific">Pseudomonas syringae</name>
    <dbReference type="NCBI Taxonomy" id="317"/>
    <lineage>
        <taxon>Bacteria</taxon>
        <taxon>Pseudomonadati</taxon>
        <taxon>Pseudomonadota</taxon>
        <taxon>Gammaproteobacteria</taxon>
        <taxon>Pseudomonadales</taxon>
        <taxon>Pseudomonadaceae</taxon>
        <taxon>Pseudomonas</taxon>
    </lineage>
</organism>
<dbReference type="Proteomes" id="UP000028643">
    <property type="component" value="Unassembled WGS sequence"/>
</dbReference>
<comment type="caution">
    <text evidence="5">The sequence shown here is derived from an EMBL/GenBank/DDBJ whole genome shotgun (WGS) entry which is preliminary data.</text>
</comment>
<evidence type="ECO:0000256" key="2">
    <source>
        <dbReference type="SAM" id="MobiDB-lite"/>
    </source>
</evidence>
<dbReference type="AlphaFoldDB" id="A0A085V6I5"/>
<evidence type="ECO:0000313" key="5">
    <source>
        <dbReference type="EMBL" id="KFE51048.1"/>
    </source>
</evidence>
<sequence length="719" mass="76582">MLKSFQAAALGYRRHASHMGKTLRQTALLAAISSVSMLHASIASALGMGDITLHSALNQPLNADIELVETGGLSAEDIIARLGSVEDFAKAGVERVFFYNDLRFTPIIKGNRGVIRVVSTKPVTEPYLNFLVQVVRPNGNLLHEYTVLLDPATSPAGLAATSGRTRDSAVQAAPESRMPIAPPATSQDKRYAVASGDTLDSIARRVQGNGANASAARMADGIQALNPQAFANGKGSVLKVGQNLLLPDAAVVPSARNAAPAAVPAAPANAAALPADVQRSAEQLATAAVENQLLNKNLDDLKGQIAALQEQMTGKDRQIVGLQTQLSERATAPAPSAPVIAPLPVSTTPPVVVEPEEDSLLSSLMLPGAILVLLLLLALAYSVRRNRRKQQHLAGAIPADSPLIKPAQAPETSVYDAPVMASRVVQPEISQNAPRPIAAAPKANAAPDALDGVSIYIAYGRFAEALGILRGALQRDPQRTDIRLKILELLAEQGDAPGFASEEQSALEHGVDPQTLAELRNRYPQLKPVEASAAPLIVPATVAATQLAEPEPAQLDETAAAALNPESGDEFQLNLDDLSMDAEWDLVDPFDSPKPLRGKPEVEEPVIEEDLAFSSNLTELPEVFEIQDDQFLSDFDDAEPIVQSNNDSLDDAFLDGFMDDSSEFDLLDMDEAPLSKINQAQVLIDDGDFESARELLLEVMEDADEEHQQMARELLTSIS</sequence>
<dbReference type="InterPro" id="IPR018392">
    <property type="entry name" value="LysM"/>
</dbReference>
<dbReference type="Pfam" id="PF25800">
    <property type="entry name" value="FimV_N"/>
    <property type="match status" value="1"/>
</dbReference>
<keyword evidence="3" id="KW-1133">Transmembrane helix</keyword>
<dbReference type="CDD" id="cd00118">
    <property type="entry name" value="LysM"/>
    <property type="match status" value="1"/>
</dbReference>
<name>A0A085V6I5_PSESX</name>
<dbReference type="Gene3D" id="1.20.58.2200">
    <property type="match status" value="1"/>
</dbReference>
<dbReference type="EMBL" id="JPQT01000106">
    <property type="protein sequence ID" value="KFE51048.1"/>
    <property type="molecule type" value="Genomic_DNA"/>
</dbReference>
<evidence type="ECO:0000259" key="4">
    <source>
        <dbReference type="PROSITE" id="PS51782"/>
    </source>
</evidence>
<feature type="domain" description="LysM" evidence="4">
    <location>
        <begin position="189"/>
        <end position="246"/>
    </location>
</feature>
<dbReference type="InterPro" id="IPR057840">
    <property type="entry name" value="FimV_N"/>
</dbReference>
<feature type="coiled-coil region" evidence="1">
    <location>
        <begin position="284"/>
        <end position="318"/>
    </location>
</feature>
<keyword evidence="3" id="KW-0472">Membrane</keyword>
<dbReference type="InterPro" id="IPR020011">
    <property type="entry name" value="FimV_C"/>
</dbReference>
<evidence type="ECO:0000256" key="1">
    <source>
        <dbReference type="SAM" id="Coils"/>
    </source>
</evidence>
<dbReference type="PROSITE" id="PS51782">
    <property type="entry name" value="LYSM"/>
    <property type="match status" value="1"/>
</dbReference>
<feature type="region of interest" description="Disordered" evidence="2">
    <location>
        <begin position="158"/>
        <end position="191"/>
    </location>
</feature>
<dbReference type="InterPro" id="IPR038440">
    <property type="entry name" value="FimV_C_sf"/>
</dbReference>
<keyword evidence="3" id="KW-0812">Transmembrane</keyword>
<dbReference type="NCBIfam" id="TIGR03504">
    <property type="entry name" value="FimV_Cterm"/>
    <property type="match status" value="1"/>
</dbReference>
<dbReference type="SMART" id="SM00257">
    <property type="entry name" value="LysM"/>
    <property type="match status" value="1"/>
</dbReference>
<dbReference type="PATRIC" id="fig|317.174.peg.2797"/>
<dbReference type="Gene3D" id="3.10.350.10">
    <property type="entry name" value="LysM domain"/>
    <property type="match status" value="1"/>
</dbReference>
<keyword evidence="1" id="KW-0175">Coiled coil</keyword>
<reference evidence="5 6" key="1">
    <citation type="submission" date="2014-07" db="EMBL/GenBank/DDBJ databases">
        <title>Draft Genome Sequences of Environmental Pseudomonas syringae strains.</title>
        <authorList>
            <person name="Baltrus D.A."/>
            <person name="Berge O."/>
            <person name="Morris C."/>
        </authorList>
    </citation>
    <scope>NUCLEOTIDE SEQUENCE [LARGE SCALE GENOMIC DNA]</scope>
    <source>
        <strain evidence="5 6">CEB003</strain>
    </source>
</reference>
<dbReference type="RefSeq" id="WP_047575473.1">
    <property type="nucleotide sequence ID" value="NZ_JPQT01000106.1"/>
</dbReference>
<accession>A0A085V6I5</accession>
<gene>
    <name evidence="5" type="ORF">IV02_13635</name>
</gene>
<proteinExistence type="predicted"/>
<dbReference type="InterPro" id="IPR036779">
    <property type="entry name" value="LysM_dom_sf"/>
</dbReference>
<feature type="transmembrane region" description="Helical" evidence="3">
    <location>
        <begin position="364"/>
        <end position="383"/>
    </location>
</feature>
<evidence type="ECO:0000256" key="3">
    <source>
        <dbReference type="SAM" id="Phobius"/>
    </source>
</evidence>
<evidence type="ECO:0000313" key="6">
    <source>
        <dbReference type="Proteomes" id="UP000028643"/>
    </source>
</evidence>
<protein>
    <submittedName>
        <fullName evidence="5">Peptigoglycan-binding protein LysM</fullName>
    </submittedName>
</protein>